<sequence>MEEEFGQYNFNFLGYVIKKVRVTDDKLIIEGINDFTVGSLIFEGAEEGFEIDERMIGGKVFGIKRKPIDNGFTVFRIVIDDAQITQTDIVAKNMVFKV</sequence>
<reference evidence="1 2" key="1">
    <citation type="submission" date="2016-10" db="EMBL/GenBank/DDBJ databases">
        <authorList>
            <person name="de Groot N.N."/>
        </authorList>
    </citation>
    <scope>NUCLEOTIDE SEQUENCE [LARGE SCALE GENOMIC DNA]</scope>
    <source>
        <strain evidence="1 2">AR40</strain>
    </source>
</reference>
<dbReference type="OrthoDB" id="9908900at2"/>
<dbReference type="Proteomes" id="UP000182584">
    <property type="component" value="Unassembled WGS sequence"/>
</dbReference>
<gene>
    <name evidence="1" type="ORF">SAMN04487884_1604</name>
</gene>
<dbReference type="EMBL" id="FOGJ01000060">
    <property type="protein sequence ID" value="SES44130.1"/>
    <property type="molecule type" value="Genomic_DNA"/>
</dbReference>
<name>A0A1H9XD66_BUTFI</name>
<dbReference type="RefSeq" id="WP_074759248.1">
    <property type="nucleotide sequence ID" value="NZ_FOGJ01000060.1"/>
</dbReference>
<organism evidence="1 2">
    <name type="scientific">Butyrivibrio fibrisolvens</name>
    <dbReference type="NCBI Taxonomy" id="831"/>
    <lineage>
        <taxon>Bacteria</taxon>
        <taxon>Bacillati</taxon>
        <taxon>Bacillota</taxon>
        <taxon>Clostridia</taxon>
        <taxon>Lachnospirales</taxon>
        <taxon>Lachnospiraceae</taxon>
        <taxon>Butyrivibrio</taxon>
    </lineage>
</organism>
<accession>A0A1H9XD66</accession>
<protein>
    <submittedName>
        <fullName evidence="1">Uncharacterized protein</fullName>
    </submittedName>
</protein>
<evidence type="ECO:0000313" key="1">
    <source>
        <dbReference type="EMBL" id="SES44130.1"/>
    </source>
</evidence>
<proteinExistence type="predicted"/>
<evidence type="ECO:0000313" key="2">
    <source>
        <dbReference type="Proteomes" id="UP000182584"/>
    </source>
</evidence>
<dbReference type="AlphaFoldDB" id="A0A1H9XD66"/>